<keyword evidence="10" id="KW-0175">Coiled coil</keyword>
<dbReference type="GO" id="GO:0005524">
    <property type="term" value="F:ATP binding"/>
    <property type="evidence" value="ECO:0007669"/>
    <property type="project" value="UniProtKB-KW"/>
</dbReference>
<dbReference type="Gene3D" id="3.80.10.10">
    <property type="entry name" value="Ribonuclease Inhibitor"/>
    <property type="match status" value="1"/>
</dbReference>
<dbReference type="Pfam" id="PF16095">
    <property type="entry name" value="COR-A"/>
    <property type="match status" value="1"/>
</dbReference>
<keyword evidence="7" id="KW-0342">GTP-binding</keyword>
<dbReference type="Gene3D" id="1.10.10.2200">
    <property type="match status" value="1"/>
</dbReference>
<evidence type="ECO:0000313" key="12">
    <source>
        <dbReference type="EMBL" id="RWX45664.1"/>
    </source>
</evidence>
<keyword evidence="6" id="KW-0067">ATP-binding</keyword>
<dbReference type="Gene3D" id="1.10.10.10">
    <property type="entry name" value="Winged helix-like DNA-binding domain superfamily/Winged helix DNA-binding domain"/>
    <property type="match status" value="1"/>
</dbReference>
<evidence type="ECO:0000256" key="2">
    <source>
        <dbReference type="ARBA" id="ARBA00022679"/>
    </source>
</evidence>
<sequence length="605" mass="70212">MGYKEAVRLIEEAKETRITELDLSNQGLTRLPPEIVQLTNLKLLRLEGNPLMTPPYEVAVQGIDAIREYFASVEEGEQALAEVRVIFLGEGASGKTSLTRCLLGEQFNQCEETTHGIRINDWILKTDEQNLRCHLWDFGGQEIMHATHQFFLSRRSLYVLVMDGRRDERPEYWLRYIESFGGGSPVIVVLNKYDINPGFDINRPFLKKKYPFIVGFYRTSCRTGNGIQAFRQAMEEELDKVPMTRNHWPLSWFRVKQSLEEMDRPRISYERFEDICLQAGVEEENNRNVLADFLHDLGIIIHFTDFTLNDNHVLDPKWVTGAVYRIINAPLVAEHGGLLRLDDLEEILQRQDDDVYRYYPADHLYIVELMKKFELCYTAATDEVLIPDLLPVSEPSLSFDEQDALHFVLAYKDFFPPSVMPRFIVKRHEEIKDELRWRTGVVLNQPLLDAVAVVRADNEARRIHISVTGRERKVYLAHIWLTLREINASFEGLKVSERIPLPDDPSISVAYKTLLNYAKRGMEKIIPEDTDKAYSIQELLAVVHPENQSESEKMQEMLQRYERKVKNNEAVAEQINKYLDMKPSFLGMSINLNALFDSLLCRHKK</sequence>
<keyword evidence="5" id="KW-0418">Kinase</keyword>
<evidence type="ECO:0000256" key="7">
    <source>
        <dbReference type="ARBA" id="ARBA00023134"/>
    </source>
</evidence>
<evidence type="ECO:0000259" key="11">
    <source>
        <dbReference type="PROSITE" id="PS51424"/>
    </source>
</evidence>
<dbReference type="AlphaFoldDB" id="A0A444IXS3"/>
<evidence type="ECO:0000256" key="6">
    <source>
        <dbReference type="ARBA" id="ARBA00022840"/>
    </source>
</evidence>
<gene>
    <name evidence="12" type="ORF">H206_01449</name>
</gene>
<comment type="caution">
    <text evidence="12">The sequence shown here is derived from an EMBL/GenBank/DDBJ whole genome shotgun (WGS) entry which is preliminary data.</text>
</comment>
<keyword evidence="13" id="KW-1185">Reference proteome</keyword>
<dbReference type="EMBL" id="MTKO01000074">
    <property type="protein sequence ID" value="RWX45664.1"/>
    <property type="molecule type" value="Genomic_DNA"/>
</dbReference>
<feature type="domain" description="Roc" evidence="11">
    <location>
        <begin position="76"/>
        <end position="241"/>
    </location>
</feature>
<dbReference type="PANTHER" id="PTHR47679">
    <property type="entry name" value="PROTEIN TORNADO 1"/>
    <property type="match status" value="1"/>
</dbReference>
<dbReference type="PANTHER" id="PTHR47679:SF2">
    <property type="entry name" value="C-TERMINAL OF ROC (COR) DOMAIN-CONTAINING PROTEIN"/>
    <property type="match status" value="1"/>
</dbReference>
<dbReference type="InterPro" id="IPR032675">
    <property type="entry name" value="LRR_dom_sf"/>
</dbReference>
<keyword evidence="4" id="KW-0547">Nucleotide-binding</keyword>
<evidence type="ECO:0000256" key="9">
    <source>
        <dbReference type="ARBA" id="ARBA00048679"/>
    </source>
</evidence>
<evidence type="ECO:0000256" key="3">
    <source>
        <dbReference type="ARBA" id="ARBA00022737"/>
    </source>
</evidence>
<protein>
    <recommendedName>
        <fullName evidence="1">non-specific serine/threonine protein kinase</fullName>
        <ecNumber evidence="1">2.7.11.1</ecNumber>
    </recommendedName>
</protein>
<dbReference type="InterPro" id="IPR032171">
    <property type="entry name" value="COR-A"/>
</dbReference>
<dbReference type="PRINTS" id="PR00449">
    <property type="entry name" value="RASTRNSFRMNG"/>
</dbReference>
<dbReference type="InterPro" id="IPR027417">
    <property type="entry name" value="P-loop_NTPase"/>
</dbReference>
<dbReference type="InterPro" id="IPR020859">
    <property type="entry name" value="ROC"/>
</dbReference>
<dbReference type="Gene3D" id="3.30.310.200">
    <property type="match status" value="1"/>
</dbReference>
<organism evidence="12 13">
    <name type="scientific">Candidatus Electrothrix aarhusensis</name>
    <dbReference type="NCBI Taxonomy" id="1859131"/>
    <lineage>
        <taxon>Bacteria</taxon>
        <taxon>Pseudomonadati</taxon>
        <taxon>Thermodesulfobacteriota</taxon>
        <taxon>Desulfobulbia</taxon>
        <taxon>Desulfobulbales</taxon>
        <taxon>Desulfobulbaceae</taxon>
        <taxon>Candidatus Electrothrix</taxon>
    </lineage>
</organism>
<feature type="coiled-coil region" evidence="10">
    <location>
        <begin position="551"/>
        <end position="578"/>
    </location>
</feature>
<proteinExistence type="predicted"/>
<evidence type="ECO:0000256" key="10">
    <source>
        <dbReference type="SAM" id="Coils"/>
    </source>
</evidence>
<comment type="catalytic activity">
    <reaction evidence="9">
        <text>L-seryl-[protein] + ATP = O-phospho-L-seryl-[protein] + ADP + H(+)</text>
        <dbReference type="Rhea" id="RHEA:17989"/>
        <dbReference type="Rhea" id="RHEA-COMP:9863"/>
        <dbReference type="Rhea" id="RHEA-COMP:11604"/>
        <dbReference type="ChEBI" id="CHEBI:15378"/>
        <dbReference type="ChEBI" id="CHEBI:29999"/>
        <dbReference type="ChEBI" id="CHEBI:30616"/>
        <dbReference type="ChEBI" id="CHEBI:83421"/>
        <dbReference type="ChEBI" id="CHEBI:456216"/>
        <dbReference type="EC" id="2.7.11.1"/>
    </reaction>
</comment>
<dbReference type="InterPro" id="IPR057263">
    <property type="entry name" value="COR-B"/>
</dbReference>
<evidence type="ECO:0000256" key="5">
    <source>
        <dbReference type="ARBA" id="ARBA00022777"/>
    </source>
</evidence>
<dbReference type="Gene3D" id="3.40.50.300">
    <property type="entry name" value="P-loop containing nucleotide triphosphate hydrolases"/>
    <property type="match status" value="1"/>
</dbReference>
<dbReference type="SUPFAM" id="SSF52058">
    <property type="entry name" value="L domain-like"/>
    <property type="match status" value="1"/>
</dbReference>
<reference evidence="12 13" key="1">
    <citation type="submission" date="2017-01" db="EMBL/GenBank/DDBJ databases">
        <title>The cable genome- insights into the physiology and evolution of filamentous bacteria capable of sulfide oxidation via long distance electron transfer.</title>
        <authorList>
            <person name="Schreiber L."/>
            <person name="Bjerg J.T."/>
            <person name="Boggild A."/>
            <person name="Van De Vossenberg J."/>
            <person name="Meysman F."/>
            <person name="Nielsen L.P."/>
            <person name="Schramm A."/>
            <person name="Kjeldsen K.U."/>
        </authorList>
    </citation>
    <scope>NUCLEOTIDE SEQUENCE [LARGE SCALE GENOMIC DNA]</scope>
    <source>
        <strain evidence="12">MCF</strain>
    </source>
</reference>
<name>A0A444IXS3_9BACT</name>
<dbReference type="InterPro" id="IPR036388">
    <property type="entry name" value="WH-like_DNA-bd_sf"/>
</dbReference>
<keyword evidence="3" id="KW-0677">Repeat</keyword>
<evidence type="ECO:0000313" key="13">
    <source>
        <dbReference type="Proteomes" id="UP000287853"/>
    </source>
</evidence>
<accession>A0A444IXS3</accession>
<dbReference type="PROSITE" id="PS51424">
    <property type="entry name" value="ROC"/>
    <property type="match status" value="1"/>
</dbReference>
<keyword evidence="2" id="KW-0808">Transferase</keyword>
<dbReference type="Pfam" id="PF25497">
    <property type="entry name" value="COR-B"/>
    <property type="match status" value="1"/>
</dbReference>
<evidence type="ECO:0000256" key="4">
    <source>
        <dbReference type="ARBA" id="ARBA00022741"/>
    </source>
</evidence>
<dbReference type="GO" id="GO:0016301">
    <property type="term" value="F:kinase activity"/>
    <property type="evidence" value="ECO:0007669"/>
    <property type="project" value="UniProtKB-KW"/>
</dbReference>
<dbReference type="Proteomes" id="UP000287853">
    <property type="component" value="Unassembled WGS sequence"/>
</dbReference>
<dbReference type="SUPFAM" id="SSF52540">
    <property type="entry name" value="P-loop containing nucleoside triphosphate hydrolases"/>
    <property type="match status" value="1"/>
</dbReference>
<evidence type="ECO:0000256" key="1">
    <source>
        <dbReference type="ARBA" id="ARBA00012513"/>
    </source>
</evidence>
<dbReference type="EC" id="2.7.11.1" evidence="1"/>
<comment type="catalytic activity">
    <reaction evidence="8">
        <text>L-threonyl-[protein] + ATP = O-phospho-L-threonyl-[protein] + ADP + H(+)</text>
        <dbReference type="Rhea" id="RHEA:46608"/>
        <dbReference type="Rhea" id="RHEA-COMP:11060"/>
        <dbReference type="Rhea" id="RHEA-COMP:11605"/>
        <dbReference type="ChEBI" id="CHEBI:15378"/>
        <dbReference type="ChEBI" id="CHEBI:30013"/>
        <dbReference type="ChEBI" id="CHEBI:30616"/>
        <dbReference type="ChEBI" id="CHEBI:61977"/>
        <dbReference type="ChEBI" id="CHEBI:456216"/>
        <dbReference type="EC" id="2.7.11.1"/>
    </reaction>
</comment>
<evidence type="ECO:0000256" key="8">
    <source>
        <dbReference type="ARBA" id="ARBA00047899"/>
    </source>
</evidence>
<dbReference type="Pfam" id="PF08477">
    <property type="entry name" value="Roc"/>
    <property type="match status" value="1"/>
</dbReference>